<keyword evidence="7 13" id="KW-0732">Signal</keyword>
<dbReference type="Proteomes" id="UP000826271">
    <property type="component" value="Unassembled WGS sequence"/>
</dbReference>
<dbReference type="FunFam" id="2.60.120.260:FF:000050">
    <property type="entry name" value="Beta-galactosidase"/>
    <property type="match status" value="1"/>
</dbReference>
<evidence type="ECO:0000313" key="16">
    <source>
        <dbReference type="Proteomes" id="UP000826271"/>
    </source>
</evidence>
<dbReference type="CDD" id="cd22842">
    <property type="entry name" value="Gal_Rha_Lectin_BGal"/>
    <property type="match status" value="1"/>
</dbReference>
<dbReference type="GO" id="GO:0004565">
    <property type="term" value="F:beta-galactosidase activity"/>
    <property type="evidence" value="ECO:0007669"/>
    <property type="project" value="UniProtKB-EC"/>
</dbReference>
<dbReference type="Pfam" id="PF17834">
    <property type="entry name" value="GHD"/>
    <property type="match status" value="1"/>
</dbReference>
<sequence length="785" mass="88398">MAEMSKILLLVLFSFFVANAYGAKTNRPGNTIGLKKNQPIVTYDERSIIINGTRELLFSGSIHYPRSTPEMWPDIIKRAKEGGLNLIQTYVFWNIHEPVQGQYHMKKYTETIVNLMKKEKLFADQGGPIIMAQIENEYNNVQLAYREKGVKYVKWAADMAVDLYKGVPWVMCKQKDAPQTVISTCNGRQCGDTFPGPNGPNKPSLWTENWTAQYRVFGDSPSMRSAEDLSFAIARFFSKNGTLNNYYMYHGGTNFGRTSSSFVTTRYYDEAPLDEYGLKREPKFGHLRDLHRALRLSKRPLLWGHRTVKHTGPDTTITIYNDTKGHSCAAFLTNTHRKNPASITFRGVPYQLPPKSISIFPDCETLVYNTQMIVAQHSSRNFVVSNKAKITSWQMFKEKIPTKDDLEVKSDSPKELYSFTKDTSDYAWYSTSIKVDKLDMPKRPDIHPVLQVASLGHALLAFVNGEYIGFEHGSNVEKAHVFKRPITLKPGVNQISMLAMTVGFPNSGAFMERRFAGPRAVSLEGLMAGNLDITENQWAQQVGVNGEKMQLYTEGGSKKVKWVPYNKAPGPVTWYKAYFDAPEGDNPVAINMTSMAKGMIWVNGKSLGRYWVSYLSALQKPTQEEYHIPRSFLKPKNNLLVIFEETGGNPEKIDIMTVNRDTICSVISQFHPPNVQSWERKGEKLRAVTNTIRAARLTCPDKKVITNIEFVSFGNPEGACGNFRPGTCATPRSHKVVEKLCLGKSECVIPFDKQSFLDGAIDTCPTVVKTLAVQAKCGYPTRSNV</sequence>
<dbReference type="Gene3D" id="2.60.120.260">
    <property type="entry name" value="Galactose-binding domain-like"/>
    <property type="match status" value="1"/>
</dbReference>
<comment type="caution">
    <text evidence="15">The sequence shown here is derived from an EMBL/GenBank/DDBJ whole genome shotgun (WGS) entry which is preliminary data.</text>
</comment>
<evidence type="ECO:0000256" key="8">
    <source>
        <dbReference type="ARBA" id="ARBA00022801"/>
    </source>
</evidence>
<dbReference type="PROSITE" id="PS50228">
    <property type="entry name" value="SUEL_LECTIN"/>
    <property type="match status" value="1"/>
</dbReference>
<accession>A0AAV6W177</accession>
<comment type="catalytic activity">
    <reaction evidence="1 11">
        <text>Hydrolysis of terminal non-reducing beta-D-galactose residues in beta-D-galactosides.</text>
        <dbReference type="EC" id="3.2.1.23"/>
    </reaction>
</comment>
<evidence type="ECO:0000256" key="13">
    <source>
        <dbReference type="SAM" id="SignalP"/>
    </source>
</evidence>
<dbReference type="PRINTS" id="PR00742">
    <property type="entry name" value="GLHYDRLASE35"/>
</dbReference>
<dbReference type="PROSITE" id="PS01182">
    <property type="entry name" value="GLYCOSYL_HYDROL_F35"/>
    <property type="match status" value="1"/>
</dbReference>
<dbReference type="SUPFAM" id="SSF51445">
    <property type="entry name" value="(Trans)glycosidases"/>
    <property type="match status" value="1"/>
</dbReference>
<evidence type="ECO:0000256" key="3">
    <source>
        <dbReference type="ARBA" id="ARBA00009809"/>
    </source>
</evidence>
<dbReference type="InterPro" id="IPR019801">
    <property type="entry name" value="Glyco_hydro_35_CS"/>
</dbReference>
<gene>
    <name evidence="15" type="ORF">BUALT_Bualt19G0125500</name>
</gene>
<proteinExistence type="inferred from homology"/>
<keyword evidence="16" id="KW-1185">Reference proteome</keyword>
<dbReference type="GO" id="GO:0005975">
    <property type="term" value="P:carbohydrate metabolic process"/>
    <property type="evidence" value="ECO:0007669"/>
    <property type="project" value="InterPro"/>
</dbReference>
<dbReference type="GO" id="GO:0048046">
    <property type="term" value="C:apoplast"/>
    <property type="evidence" value="ECO:0007669"/>
    <property type="project" value="UniProtKB-SubCell"/>
</dbReference>
<dbReference type="InterPro" id="IPR048913">
    <property type="entry name" value="BetaGal_gal-bd"/>
</dbReference>
<evidence type="ECO:0000259" key="14">
    <source>
        <dbReference type="PROSITE" id="PS50228"/>
    </source>
</evidence>
<evidence type="ECO:0000256" key="11">
    <source>
        <dbReference type="RuleBase" id="RU000675"/>
    </source>
</evidence>
<feature type="domain" description="SUEL-type lectin" evidence="14">
    <location>
        <begin position="694"/>
        <end position="778"/>
    </location>
</feature>
<dbReference type="InterPro" id="IPR001944">
    <property type="entry name" value="Glycoside_Hdrlase_35"/>
</dbReference>
<dbReference type="PANTHER" id="PTHR23421">
    <property type="entry name" value="BETA-GALACTOSIDASE RELATED"/>
    <property type="match status" value="1"/>
</dbReference>
<keyword evidence="5" id="KW-0052">Apoplast</keyword>
<evidence type="ECO:0000313" key="15">
    <source>
        <dbReference type="EMBL" id="KAG8364406.1"/>
    </source>
</evidence>
<evidence type="ECO:0000256" key="12">
    <source>
        <dbReference type="RuleBase" id="RU003679"/>
    </source>
</evidence>
<organism evidence="15 16">
    <name type="scientific">Buddleja alternifolia</name>
    <dbReference type="NCBI Taxonomy" id="168488"/>
    <lineage>
        <taxon>Eukaryota</taxon>
        <taxon>Viridiplantae</taxon>
        <taxon>Streptophyta</taxon>
        <taxon>Embryophyta</taxon>
        <taxon>Tracheophyta</taxon>
        <taxon>Spermatophyta</taxon>
        <taxon>Magnoliopsida</taxon>
        <taxon>eudicotyledons</taxon>
        <taxon>Gunneridae</taxon>
        <taxon>Pentapetalae</taxon>
        <taxon>asterids</taxon>
        <taxon>lamiids</taxon>
        <taxon>Lamiales</taxon>
        <taxon>Scrophulariaceae</taxon>
        <taxon>Buddlejeae</taxon>
        <taxon>Buddleja</taxon>
    </lineage>
</organism>
<dbReference type="Pfam" id="PF01301">
    <property type="entry name" value="Glyco_hydro_35"/>
    <property type="match status" value="1"/>
</dbReference>
<evidence type="ECO:0000256" key="10">
    <source>
        <dbReference type="ARBA" id="ARBA00023295"/>
    </source>
</evidence>
<comment type="similarity">
    <text evidence="3 12">Belongs to the glycosyl hydrolase 35 family.</text>
</comment>
<dbReference type="GO" id="GO:0030246">
    <property type="term" value="F:carbohydrate binding"/>
    <property type="evidence" value="ECO:0007669"/>
    <property type="project" value="InterPro"/>
</dbReference>
<dbReference type="InterPro" id="IPR031330">
    <property type="entry name" value="Gly_Hdrlase_35_cat"/>
</dbReference>
<keyword evidence="10 11" id="KW-0326">Glycosidase</keyword>
<feature type="chain" id="PRO_5043966973" description="Beta-galactosidase" evidence="13">
    <location>
        <begin position="23"/>
        <end position="785"/>
    </location>
</feature>
<name>A0AAV6W177_9LAMI</name>
<evidence type="ECO:0000256" key="5">
    <source>
        <dbReference type="ARBA" id="ARBA00022523"/>
    </source>
</evidence>
<dbReference type="Gene3D" id="2.60.120.740">
    <property type="match status" value="1"/>
</dbReference>
<dbReference type="SUPFAM" id="SSF49785">
    <property type="entry name" value="Galactose-binding domain-like"/>
    <property type="match status" value="2"/>
</dbReference>
<dbReference type="EMBL" id="WHWC01000019">
    <property type="protein sequence ID" value="KAG8364406.1"/>
    <property type="molecule type" value="Genomic_DNA"/>
</dbReference>
<protein>
    <recommendedName>
        <fullName evidence="4 11">Beta-galactosidase</fullName>
        <ecNumber evidence="4 11">3.2.1.23</ecNumber>
    </recommendedName>
</protein>
<dbReference type="InterPro" id="IPR043159">
    <property type="entry name" value="Lectin_gal-bd_sf"/>
</dbReference>
<dbReference type="Pfam" id="PF21467">
    <property type="entry name" value="BetaGal_gal-bd"/>
    <property type="match status" value="1"/>
</dbReference>
<evidence type="ECO:0000256" key="9">
    <source>
        <dbReference type="ARBA" id="ARBA00023180"/>
    </source>
</evidence>
<dbReference type="Gene3D" id="3.20.20.80">
    <property type="entry name" value="Glycosidases"/>
    <property type="match status" value="2"/>
</dbReference>
<reference evidence="15" key="1">
    <citation type="submission" date="2019-10" db="EMBL/GenBank/DDBJ databases">
        <authorList>
            <person name="Zhang R."/>
            <person name="Pan Y."/>
            <person name="Wang J."/>
            <person name="Ma R."/>
            <person name="Yu S."/>
        </authorList>
    </citation>
    <scope>NUCLEOTIDE SEQUENCE</scope>
    <source>
        <strain evidence="15">LA-IB0</strain>
        <tissue evidence="15">Leaf</tissue>
    </source>
</reference>
<keyword evidence="8 11" id="KW-0378">Hydrolase</keyword>
<comment type="subcellular location">
    <subcellularLocation>
        <location evidence="2">Secreted</location>
        <location evidence="2">Extracellular space</location>
        <location evidence="2">Apoplast</location>
    </subcellularLocation>
</comment>
<evidence type="ECO:0000256" key="6">
    <source>
        <dbReference type="ARBA" id="ARBA00022525"/>
    </source>
</evidence>
<feature type="signal peptide" evidence="13">
    <location>
        <begin position="1"/>
        <end position="22"/>
    </location>
</feature>
<keyword evidence="6" id="KW-0964">Secreted</keyword>
<dbReference type="InterPro" id="IPR008979">
    <property type="entry name" value="Galactose-bd-like_sf"/>
</dbReference>
<dbReference type="InterPro" id="IPR000922">
    <property type="entry name" value="Lectin_gal-bd_dom"/>
</dbReference>
<evidence type="ECO:0000256" key="7">
    <source>
        <dbReference type="ARBA" id="ARBA00022729"/>
    </source>
</evidence>
<dbReference type="InterPro" id="IPR041392">
    <property type="entry name" value="GHD"/>
</dbReference>
<dbReference type="Pfam" id="PF02140">
    <property type="entry name" value="SUEL_Lectin"/>
    <property type="match status" value="1"/>
</dbReference>
<evidence type="ECO:0000256" key="4">
    <source>
        <dbReference type="ARBA" id="ARBA00012756"/>
    </source>
</evidence>
<evidence type="ECO:0000256" key="2">
    <source>
        <dbReference type="ARBA" id="ARBA00004271"/>
    </source>
</evidence>
<dbReference type="InterPro" id="IPR017853">
    <property type="entry name" value="GH"/>
</dbReference>
<dbReference type="EC" id="3.2.1.23" evidence="4 11"/>
<dbReference type="AlphaFoldDB" id="A0AAV6W177"/>
<evidence type="ECO:0000256" key="1">
    <source>
        <dbReference type="ARBA" id="ARBA00001412"/>
    </source>
</evidence>
<keyword evidence="9" id="KW-0325">Glycoprotein</keyword>